<dbReference type="Gene3D" id="3.30.40.10">
    <property type="entry name" value="Zinc/RING finger domain, C3HC4 (zinc finger)"/>
    <property type="match status" value="1"/>
</dbReference>
<feature type="non-terminal residue" evidence="1">
    <location>
        <position position="1"/>
    </location>
</feature>
<evidence type="ECO:0000313" key="1">
    <source>
        <dbReference type="EMBL" id="GMS95427.1"/>
    </source>
</evidence>
<keyword evidence="2" id="KW-1185">Reference proteome</keyword>
<protein>
    <recommendedName>
        <fullName evidence="3">RING-type domain-containing protein</fullName>
    </recommendedName>
</protein>
<gene>
    <name evidence="1" type="ORF">PENTCL1PPCAC_17602</name>
</gene>
<evidence type="ECO:0008006" key="3">
    <source>
        <dbReference type="Google" id="ProtNLM"/>
    </source>
</evidence>
<dbReference type="AlphaFoldDB" id="A0AAV5TM30"/>
<name>A0AAV5TM30_9BILA</name>
<dbReference type="SUPFAM" id="SSF57850">
    <property type="entry name" value="RING/U-box"/>
    <property type="match status" value="1"/>
</dbReference>
<comment type="caution">
    <text evidence="1">The sequence shown here is derived from an EMBL/GenBank/DDBJ whole genome shotgun (WGS) entry which is preliminary data.</text>
</comment>
<dbReference type="InterPro" id="IPR013083">
    <property type="entry name" value="Znf_RING/FYVE/PHD"/>
</dbReference>
<evidence type="ECO:0000313" key="2">
    <source>
        <dbReference type="Proteomes" id="UP001432027"/>
    </source>
</evidence>
<organism evidence="1 2">
    <name type="scientific">Pristionchus entomophagus</name>
    <dbReference type="NCBI Taxonomy" id="358040"/>
    <lineage>
        <taxon>Eukaryota</taxon>
        <taxon>Metazoa</taxon>
        <taxon>Ecdysozoa</taxon>
        <taxon>Nematoda</taxon>
        <taxon>Chromadorea</taxon>
        <taxon>Rhabditida</taxon>
        <taxon>Rhabditina</taxon>
        <taxon>Diplogasteromorpha</taxon>
        <taxon>Diplogasteroidea</taxon>
        <taxon>Neodiplogasteridae</taxon>
        <taxon>Pristionchus</taxon>
    </lineage>
</organism>
<dbReference type="EMBL" id="BTSX01000004">
    <property type="protein sequence ID" value="GMS95427.1"/>
    <property type="molecule type" value="Genomic_DNA"/>
</dbReference>
<sequence>IMLKYVSFKPGDDTPQFVCPRCLKPFSAVSPPHNMPCGHIECDNCRKRRSQRNETDTPCCKQASSGYSNYFPSTNHPLSDLANQLNSSSRSFFDGKVMCEECDGRHAEDDLLSCANCKKSHVRYSCLMDRHNSHGWSKGGIHADYHNHHMTPDHTLLPDRRVLNVSGHNFIVSASVSMFKCDAIK</sequence>
<accession>A0AAV5TM30</accession>
<dbReference type="Proteomes" id="UP001432027">
    <property type="component" value="Unassembled WGS sequence"/>
</dbReference>
<reference evidence="1" key="1">
    <citation type="submission" date="2023-10" db="EMBL/GenBank/DDBJ databases">
        <title>Genome assembly of Pristionchus species.</title>
        <authorList>
            <person name="Yoshida K."/>
            <person name="Sommer R.J."/>
        </authorList>
    </citation>
    <scope>NUCLEOTIDE SEQUENCE</scope>
    <source>
        <strain evidence="1">RS0144</strain>
    </source>
</reference>
<proteinExistence type="predicted"/>